<protein>
    <submittedName>
        <fullName evidence="2">Uroporphyrinogen-III synthase</fullName>
    </submittedName>
</protein>
<keyword evidence="3" id="KW-1185">Reference proteome</keyword>
<dbReference type="Pfam" id="PF02602">
    <property type="entry name" value="HEM4"/>
    <property type="match status" value="1"/>
</dbReference>
<evidence type="ECO:0000313" key="3">
    <source>
        <dbReference type="Proteomes" id="UP000184368"/>
    </source>
</evidence>
<dbReference type="SUPFAM" id="SSF69618">
    <property type="entry name" value="HemD-like"/>
    <property type="match status" value="1"/>
</dbReference>
<dbReference type="EMBL" id="FQUO01000021">
    <property type="protein sequence ID" value="SHG22054.1"/>
    <property type="molecule type" value="Genomic_DNA"/>
</dbReference>
<sequence>MQNPEFTILSTRPLPASLLEEAAHKGFHIDCLSFIDTEPILNDEVEVQIKAATAYTTVVFTSMNAVEAVHHYLGQKPGWRIYAIGNTTKLLAEAHLGTIAGTADNAGALADTIISRGEKEVTFFCGDIRRDELPDKLKEAGIELNEVMVYRTIETPHVLDKAYHGILFYSPSAVHAFFNSNSQLPESTDLFAIGTTTAAALNTYTTNRIYVADSPSKEQLVRDAMDYYRNPKQPNE</sequence>
<dbReference type="CDD" id="cd06578">
    <property type="entry name" value="HemD"/>
    <property type="match status" value="1"/>
</dbReference>
<dbReference type="GO" id="GO:0004852">
    <property type="term" value="F:uroporphyrinogen-III synthase activity"/>
    <property type="evidence" value="ECO:0007669"/>
    <property type="project" value="InterPro"/>
</dbReference>
<evidence type="ECO:0000313" key="2">
    <source>
        <dbReference type="EMBL" id="SHG22054.1"/>
    </source>
</evidence>
<dbReference type="GO" id="GO:0005829">
    <property type="term" value="C:cytosol"/>
    <property type="evidence" value="ECO:0007669"/>
    <property type="project" value="TreeGrafter"/>
</dbReference>
<name>A0A1M5I158_9BACT</name>
<accession>A0A1M5I158</accession>
<dbReference type="Proteomes" id="UP000184368">
    <property type="component" value="Unassembled WGS sequence"/>
</dbReference>
<dbReference type="InterPro" id="IPR003754">
    <property type="entry name" value="4pyrrol_synth_uPrphyn_synth"/>
</dbReference>
<dbReference type="PANTHER" id="PTHR12390">
    <property type="entry name" value="UROPORPHYRINOGEN III SYNTHASE"/>
    <property type="match status" value="1"/>
</dbReference>
<proteinExistence type="predicted"/>
<dbReference type="InterPro" id="IPR039793">
    <property type="entry name" value="UROS/Hem4"/>
</dbReference>
<reference evidence="2 3" key="1">
    <citation type="submission" date="2016-11" db="EMBL/GenBank/DDBJ databases">
        <authorList>
            <person name="Jaros S."/>
            <person name="Januszkiewicz K."/>
            <person name="Wedrychowicz H."/>
        </authorList>
    </citation>
    <scope>NUCLEOTIDE SEQUENCE [LARGE SCALE GENOMIC DNA]</scope>
    <source>
        <strain evidence="2 3">DSM 26897</strain>
    </source>
</reference>
<organism evidence="2 3">
    <name type="scientific">Cnuella takakiae</name>
    <dbReference type="NCBI Taxonomy" id="1302690"/>
    <lineage>
        <taxon>Bacteria</taxon>
        <taxon>Pseudomonadati</taxon>
        <taxon>Bacteroidota</taxon>
        <taxon>Chitinophagia</taxon>
        <taxon>Chitinophagales</taxon>
        <taxon>Chitinophagaceae</taxon>
        <taxon>Cnuella</taxon>
    </lineage>
</organism>
<gene>
    <name evidence="2" type="ORF">SAMN05444008_12138</name>
</gene>
<dbReference type="InterPro" id="IPR036108">
    <property type="entry name" value="4pyrrol_syn_uPrphyn_synt_sf"/>
</dbReference>
<dbReference type="STRING" id="1302690.BUE76_05255"/>
<evidence type="ECO:0000259" key="1">
    <source>
        <dbReference type="Pfam" id="PF02602"/>
    </source>
</evidence>
<dbReference type="PANTHER" id="PTHR12390:SF0">
    <property type="entry name" value="UROPORPHYRINOGEN-III SYNTHASE"/>
    <property type="match status" value="1"/>
</dbReference>
<dbReference type="GO" id="GO:0006780">
    <property type="term" value="P:uroporphyrinogen III biosynthetic process"/>
    <property type="evidence" value="ECO:0007669"/>
    <property type="project" value="InterPro"/>
</dbReference>
<feature type="domain" description="Tetrapyrrole biosynthesis uroporphyrinogen III synthase" evidence="1">
    <location>
        <begin position="20"/>
        <end position="221"/>
    </location>
</feature>
<dbReference type="Gene3D" id="3.40.50.10090">
    <property type="match status" value="2"/>
</dbReference>
<dbReference type="AlphaFoldDB" id="A0A1M5I158"/>